<dbReference type="KEGG" id="cyp:PCC8801_3617"/>
<evidence type="ECO:0000313" key="1">
    <source>
        <dbReference type="EMBL" id="ACK67579.1"/>
    </source>
</evidence>
<gene>
    <name evidence="1" type="ordered locus">PCC8801_3617</name>
</gene>
<sequence length="600" mass="70752">MLMADEKTFAKLKTKYNVSQDNNSDFLYFILAKADLDVDLLNDIDLNWLGENNFLELYQILSKTQEDKVNKIKSFAQNNFASIYKKYSFLFTSTPVEWLGFKHDFDLKYATKAIRGSIASILIKLDREGNLNQGEINYLKLNRLDEFKLTQLLNFLSLKRKYNVWDYPHVLPDDRLYHILKKIDSHIQLTDKDAQFIKNHNLTSVLEIYELQQKKIKEEFNQLKQKYQATDYLDSSPNSFLFKILTNLELGKFLEVNEINWLQANNLTDTIKIADLIALKFKYKAVTNEDLSLSSHLYKVLKKIDSNIILPESDINFLKKRKLTEIIDLAINQYADYLINQIQLGQELDKAQLEWIDKLDRKDIIQRVKIQHFIKLKQIYQIDDFRDDFLEIPLYLILQKLEQNQRLEAPEILYLQENHIFYSKIYVCYHTIEAQFYEANYKETGNKWNIPNISSHWRKADEPKKALQSTDNVALDKIKENKLKSAILTTRGGAFRDISDLDKAEECAMKAIAFQPSSHHPYTLMGAICYDRYQHYEGEQWFAKAIARGASPESIDEEIKKSIARMEDKVKRDQLIKKLLEKDPKRYSWSKKYLSKKKNK</sequence>
<name>B7K1N7_RIPO1</name>
<dbReference type="Proteomes" id="UP000008204">
    <property type="component" value="Chromosome"/>
</dbReference>
<dbReference type="SUPFAM" id="SSF48452">
    <property type="entry name" value="TPR-like"/>
    <property type="match status" value="1"/>
</dbReference>
<protein>
    <submittedName>
        <fullName evidence="1">Uncharacterized protein</fullName>
    </submittedName>
</protein>
<proteinExistence type="predicted"/>
<dbReference type="Gene3D" id="1.25.40.10">
    <property type="entry name" value="Tetratricopeptide repeat domain"/>
    <property type="match status" value="1"/>
</dbReference>
<dbReference type="InterPro" id="IPR011990">
    <property type="entry name" value="TPR-like_helical_dom_sf"/>
</dbReference>
<dbReference type="STRING" id="41431.PCC8801_3617"/>
<evidence type="ECO:0000313" key="2">
    <source>
        <dbReference type="Proteomes" id="UP000008204"/>
    </source>
</evidence>
<reference evidence="2" key="1">
    <citation type="journal article" date="2011" name="MBio">
        <title>Novel metabolic attributes of the genus Cyanothece, comprising a group of unicellular nitrogen-fixing Cyanobacteria.</title>
        <authorList>
            <person name="Bandyopadhyay A."/>
            <person name="Elvitigala T."/>
            <person name="Welsh E."/>
            <person name="Stockel J."/>
            <person name="Liberton M."/>
            <person name="Min H."/>
            <person name="Sherman L.A."/>
            <person name="Pakrasi H.B."/>
        </authorList>
    </citation>
    <scope>NUCLEOTIDE SEQUENCE [LARGE SCALE GENOMIC DNA]</scope>
    <source>
        <strain evidence="2">PCC 8801</strain>
    </source>
</reference>
<dbReference type="HOGENOM" id="CLU_456864_0_0_3"/>
<dbReference type="eggNOG" id="COG0457">
    <property type="taxonomic scope" value="Bacteria"/>
</dbReference>
<dbReference type="EMBL" id="CP001287">
    <property type="protein sequence ID" value="ACK67579.1"/>
    <property type="molecule type" value="Genomic_DNA"/>
</dbReference>
<accession>B7K1N7</accession>
<organism evidence="1 2">
    <name type="scientific">Rippkaea orientalis (strain PCC 8801 / RF-1)</name>
    <name type="common">Cyanothece sp. (strain PCC 8801)</name>
    <dbReference type="NCBI Taxonomy" id="41431"/>
    <lineage>
        <taxon>Bacteria</taxon>
        <taxon>Bacillati</taxon>
        <taxon>Cyanobacteriota</taxon>
        <taxon>Cyanophyceae</taxon>
        <taxon>Oscillatoriophycideae</taxon>
        <taxon>Chroococcales</taxon>
        <taxon>Aphanothecaceae</taxon>
        <taxon>Rippkaea</taxon>
        <taxon>Rippkaea orientalis</taxon>
    </lineage>
</organism>
<dbReference type="AlphaFoldDB" id="B7K1N7"/>
<keyword evidence="2" id="KW-1185">Reference proteome</keyword>